<organism evidence="4 5">
    <name type="scientific">Linum tenue</name>
    <dbReference type="NCBI Taxonomy" id="586396"/>
    <lineage>
        <taxon>Eukaryota</taxon>
        <taxon>Viridiplantae</taxon>
        <taxon>Streptophyta</taxon>
        <taxon>Embryophyta</taxon>
        <taxon>Tracheophyta</taxon>
        <taxon>Spermatophyta</taxon>
        <taxon>Magnoliopsida</taxon>
        <taxon>eudicotyledons</taxon>
        <taxon>Gunneridae</taxon>
        <taxon>Pentapetalae</taxon>
        <taxon>rosids</taxon>
        <taxon>fabids</taxon>
        <taxon>Malpighiales</taxon>
        <taxon>Linaceae</taxon>
        <taxon>Linum</taxon>
    </lineage>
</organism>
<comment type="cofactor">
    <cofactor evidence="2">
        <name>heme</name>
        <dbReference type="ChEBI" id="CHEBI:30413"/>
    </cofactor>
</comment>
<evidence type="ECO:0000256" key="2">
    <source>
        <dbReference type="PIRSR" id="PIRSR602401-1"/>
    </source>
</evidence>
<dbReference type="PANTHER" id="PTHR47950:SF48">
    <property type="entry name" value="CYTOCHROME P450 FAMILY PROTEIN, EXPRESSED"/>
    <property type="match status" value="1"/>
</dbReference>
<dbReference type="InterPro" id="IPR036396">
    <property type="entry name" value="Cyt_P450_sf"/>
</dbReference>
<dbReference type="GO" id="GO:0016705">
    <property type="term" value="F:oxidoreductase activity, acting on paired donors, with incorporation or reduction of molecular oxygen"/>
    <property type="evidence" value="ECO:0007669"/>
    <property type="project" value="InterPro"/>
</dbReference>
<feature type="binding site" description="axial binding residue" evidence="2">
    <location>
        <position position="142"/>
    </location>
    <ligand>
        <name>heme</name>
        <dbReference type="ChEBI" id="CHEBI:30413"/>
    </ligand>
    <ligandPart>
        <name>Fe</name>
        <dbReference type="ChEBI" id="CHEBI:18248"/>
    </ligandPart>
</feature>
<protein>
    <recommendedName>
        <fullName evidence="6">Cytochrome P450</fullName>
    </recommendedName>
</protein>
<dbReference type="PANTHER" id="PTHR47950">
    <property type="entry name" value="CYTOCHROME P450, FAMILY 76, SUBFAMILY C, POLYPEPTIDE 5-RELATED"/>
    <property type="match status" value="1"/>
</dbReference>
<evidence type="ECO:0000256" key="1">
    <source>
        <dbReference type="ARBA" id="ARBA00010617"/>
    </source>
</evidence>
<keyword evidence="2 3" id="KW-0408">Iron</keyword>
<keyword evidence="5" id="KW-1185">Reference proteome</keyword>
<dbReference type="InterPro" id="IPR017972">
    <property type="entry name" value="Cyt_P450_CS"/>
</dbReference>
<evidence type="ECO:0000313" key="5">
    <source>
        <dbReference type="Proteomes" id="UP001154282"/>
    </source>
</evidence>
<proteinExistence type="inferred from homology"/>
<evidence type="ECO:0000313" key="4">
    <source>
        <dbReference type="EMBL" id="CAI0476656.1"/>
    </source>
</evidence>
<dbReference type="InterPro" id="IPR002401">
    <property type="entry name" value="Cyt_P450_E_grp-I"/>
</dbReference>
<keyword evidence="3" id="KW-0560">Oxidoreductase</keyword>
<comment type="caution">
    <text evidence="4">The sequence shown here is derived from an EMBL/GenBank/DDBJ whole genome shotgun (WGS) entry which is preliminary data.</text>
</comment>
<keyword evidence="3" id="KW-0503">Monooxygenase</keyword>
<dbReference type="Proteomes" id="UP001154282">
    <property type="component" value="Unassembled WGS sequence"/>
</dbReference>
<evidence type="ECO:0008006" key="6">
    <source>
        <dbReference type="Google" id="ProtNLM"/>
    </source>
</evidence>
<dbReference type="PRINTS" id="PR00463">
    <property type="entry name" value="EP450I"/>
</dbReference>
<dbReference type="Pfam" id="PF00067">
    <property type="entry name" value="p450"/>
    <property type="match status" value="2"/>
</dbReference>
<dbReference type="Gene3D" id="1.10.630.10">
    <property type="entry name" value="Cytochrome P450"/>
    <property type="match status" value="1"/>
</dbReference>
<dbReference type="GO" id="GO:0020037">
    <property type="term" value="F:heme binding"/>
    <property type="evidence" value="ECO:0007669"/>
    <property type="project" value="InterPro"/>
</dbReference>
<dbReference type="InterPro" id="IPR001128">
    <property type="entry name" value="Cyt_P450"/>
</dbReference>
<dbReference type="SUPFAM" id="SSF48264">
    <property type="entry name" value="Cytochrome P450"/>
    <property type="match status" value="1"/>
</dbReference>
<gene>
    <name evidence="4" type="ORF">LITE_LOCUS40874</name>
</gene>
<keyword evidence="2 3" id="KW-0479">Metal-binding</keyword>
<dbReference type="EMBL" id="CAMGYJ010000009">
    <property type="protein sequence ID" value="CAI0476656.1"/>
    <property type="molecule type" value="Genomic_DNA"/>
</dbReference>
<name>A0AAV0Q018_9ROSI</name>
<keyword evidence="2 3" id="KW-0349">Heme</keyword>
<dbReference type="GO" id="GO:0004497">
    <property type="term" value="F:monooxygenase activity"/>
    <property type="evidence" value="ECO:0007669"/>
    <property type="project" value="UniProtKB-KW"/>
</dbReference>
<dbReference type="PRINTS" id="PR00385">
    <property type="entry name" value="P450"/>
</dbReference>
<sequence>MSLKLGQVTTIVASSPAVAKEILPYQVLFVAGTDTTSSTLEWAMAELLRNPYVLVKAKEELEQKTFRLHPPVPLLAREEVEIHGFTIPKGAQIMVNAWAIGRDPVTWNNPNSFIPERFLGLEVHAKGNNFELIPFGAGRRICPGMLLAMRMLHMILGSLIHWFDWKLPVGVEPESLDMREKFGITLEKAKPLVAIPTPR</sequence>
<comment type="similarity">
    <text evidence="1 3">Belongs to the cytochrome P450 family.</text>
</comment>
<dbReference type="PROSITE" id="PS00086">
    <property type="entry name" value="CYTOCHROME_P450"/>
    <property type="match status" value="1"/>
</dbReference>
<accession>A0AAV0Q018</accession>
<evidence type="ECO:0000256" key="3">
    <source>
        <dbReference type="RuleBase" id="RU000461"/>
    </source>
</evidence>
<dbReference type="AlphaFoldDB" id="A0AAV0Q018"/>
<reference evidence="4" key="1">
    <citation type="submission" date="2022-08" db="EMBL/GenBank/DDBJ databases">
        <authorList>
            <person name="Gutierrez-Valencia J."/>
        </authorList>
    </citation>
    <scope>NUCLEOTIDE SEQUENCE</scope>
</reference>
<dbReference type="GO" id="GO:0005506">
    <property type="term" value="F:iron ion binding"/>
    <property type="evidence" value="ECO:0007669"/>
    <property type="project" value="InterPro"/>
</dbReference>